<evidence type="ECO:0000313" key="6">
    <source>
        <dbReference type="Proteomes" id="UP000515159"/>
    </source>
</evidence>
<dbReference type="Proteomes" id="UP000515159">
    <property type="component" value="Chromosome 5"/>
</dbReference>
<dbReference type="PANTHER" id="PTHR14604:SF3">
    <property type="entry name" value="SPERM-ASSOCIATED ANTIGEN 16 PROTEIN"/>
    <property type="match status" value="1"/>
</dbReference>
<feature type="repeat" description="WD" evidence="3">
    <location>
        <begin position="501"/>
        <end position="542"/>
    </location>
</feature>
<dbReference type="CDD" id="cd00200">
    <property type="entry name" value="WD40"/>
    <property type="match status" value="1"/>
</dbReference>
<reference evidence="7" key="1">
    <citation type="submission" date="2025-08" db="UniProtKB">
        <authorList>
            <consortium name="RefSeq"/>
        </authorList>
    </citation>
    <scope>IDENTIFICATION</scope>
</reference>
<evidence type="ECO:0000256" key="4">
    <source>
        <dbReference type="SAM" id="Coils"/>
    </source>
</evidence>
<accession>A0A6P8RIK4</accession>
<dbReference type="AlphaFoldDB" id="A0A6P8RIK4"/>
<dbReference type="PROSITE" id="PS50294">
    <property type="entry name" value="WD_REPEATS_REGION"/>
    <property type="match status" value="5"/>
</dbReference>
<dbReference type="FunFam" id="2.130.10.10:FF:001413">
    <property type="entry name" value="sperm-associated antigen 16 protein"/>
    <property type="match status" value="1"/>
</dbReference>
<feature type="repeat" description="WD" evidence="3">
    <location>
        <begin position="417"/>
        <end position="458"/>
    </location>
</feature>
<feature type="region of interest" description="Disordered" evidence="5">
    <location>
        <begin position="278"/>
        <end position="298"/>
    </location>
</feature>
<dbReference type="PROSITE" id="PS50082">
    <property type="entry name" value="WD_REPEATS_2"/>
    <property type="match status" value="6"/>
</dbReference>
<dbReference type="PROSITE" id="PS00678">
    <property type="entry name" value="WD_REPEATS_1"/>
    <property type="match status" value="2"/>
</dbReference>
<evidence type="ECO:0000256" key="1">
    <source>
        <dbReference type="ARBA" id="ARBA00022574"/>
    </source>
</evidence>
<feature type="repeat" description="WD" evidence="3">
    <location>
        <begin position="584"/>
        <end position="616"/>
    </location>
</feature>
<dbReference type="SUPFAM" id="SSF50978">
    <property type="entry name" value="WD40 repeat-like"/>
    <property type="match status" value="1"/>
</dbReference>
<dbReference type="Pfam" id="PF00400">
    <property type="entry name" value="WD40"/>
    <property type="match status" value="6"/>
</dbReference>
<dbReference type="CTD" id="79582"/>
<organism evidence="6 7">
    <name type="scientific">Geotrypetes seraphini</name>
    <name type="common">Gaboon caecilian</name>
    <name type="synonym">Caecilia seraphini</name>
    <dbReference type="NCBI Taxonomy" id="260995"/>
    <lineage>
        <taxon>Eukaryota</taxon>
        <taxon>Metazoa</taxon>
        <taxon>Chordata</taxon>
        <taxon>Craniata</taxon>
        <taxon>Vertebrata</taxon>
        <taxon>Euteleostomi</taxon>
        <taxon>Amphibia</taxon>
        <taxon>Gymnophiona</taxon>
        <taxon>Geotrypetes</taxon>
    </lineage>
</organism>
<dbReference type="GO" id="GO:0035082">
    <property type="term" value="P:axoneme assembly"/>
    <property type="evidence" value="ECO:0007669"/>
    <property type="project" value="TreeGrafter"/>
</dbReference>
<dbReference type="InterPro" id="IPR036322">
    <property type="entry name" value="WD40_repeat_dom_sf"/>
</dbReference>
<dbReference type="InterPro" id="IPR020472">
    <property type="entry name" value="WD40_PAC1"/>
</dbReference>
<dbReference type="InterPro" id="IPR015943">
    <property type="entry name" value="WD40/YVTN_repeat-like_dom_sf"/>
</dbReference>
<proteinExistence type="predicted"/>
<dbReference type="Gene3D" id="2.130.10.10">
    <property type="entry name" value="YVTN repeat-like/Quinoprotein amine dehydrogenase"/>
    <property type="match status" value="3"/>
</dbReference>
<protein>
    <submittedName>
        <fullName evidence="7">Sperm-associated antigen 16 protein isoform X1</fullName>
    </submittedName>
</protein>
<evidence type="ECO:0000256" key="5">
    <source>
        <dbReference type="SAM" id="MobiDB-lite"/>
    </source>
</evidence>
<dbReference type="InParanoid" id="A0A6P8RIK4"/>
<dbReference type="PANTHER" id="PTHR14604">
    <property type="entry name" value="WD40 REPEAT PF20"/>
    <property type="match status" value="1"/>
</dbReference>
<dbReference type="InterPro" id="IPR001680">
    <property type="entry name" value="WD40_rpt"/>
</dbReference>
<gene>
    <name evidence="7" type="primary">SPAG16</name>
</gene>
<evidence type="ECO:0000256" key="2">
    <source>
        <dbReference type="ARBA" id="ARBA00022737"/>
    </source>
</evidence>
<feature type="repeat" description="WD" evidence="3">
    <location>
        <begin position="375"/>
        <end position="416"/>
    </location>
</feature>
<sequence>MAADAESFYLEQVTITDGSEDDYQYEEVPADDDFSLPEGDEDLEKAMKTVQQKTEDLQLHSQRSILTSKQPIPHKPEVMDDFVRNFLIKKGMTQTLECFQTEWYEMLHKGLLSSEDVEFVPDIYSHNQILDVEIKSLRKELEQYKEAASKAGHIILKLQKERDFHRMHHKRVAQEKNRLINDIKRLKTHYASYEPLLRQLHEKYEMLLRQKMLTSLERDRVVGQITGLQATLRSIESGRGFKVSDAPVTKYRREDSLLGPTQQALLEAREKNLLQEGVAPYDPSKDPTKQVGKSYPKDSEFPLDTRVNPYLVYMKKKGNLQIKLGAYQQNTTIKAHELAVSCLALHPRKEILVTGSDDHLWRMWSIIKGELIMTGDGHTDWISGCSFHPKGTKLATSSGDTTIRIWDFAKAECILTLEGHGHAVWDCSWHSCGDFLASSSMDKTSKIWDINSERCRYTLRGHVDSVNSIEFLPFSNIILTSSADKTLSIWDARTGLCAQTFYGHMHSCNDATFNLKGDTIVSCDSYGVLKLWDVRKVAVTLSFDAGPHPGNQVAFSPTGQMVCMASNDGEIKCLDIATGNMDKMTGHEESVQSVIFDQKGDYMFSGGSDGVVIVWL</sequence>
<dbReference type="RefSeq" id="XP_033802626.1">
    <property type="nucleotide sequence ID" value="XM_033946735.1"/>
</dbReference>
<dbReference type="KEGG" id="gsh:117361424"/>
<dbReference type="OrthoDB" id="538223at2759"/>
<feature type="repeat" description="WD" evidence="3">
    <location>
        <begin position="459"/>
        <end position="500"/>
    </location>
</feature>
<keyword evidence="4" id="KW-0175">Coiled coil</keyword>
<dbReference type="FunFam" id="2.130.10.10:FF:001313">
    <property type="entry name" value="Predicted protein"/>
    <property type="match status" value="1"/>
</dbReference>
<feature type="repeat" description="WD" evidence="3">
    <location>
        <begin position="333"/>
        <end position="374"/>
    </location>
</feature>
<dbReference type="PRINTS" id="PR00320">
    <property type="entry name" value="GPROTEINBRPT"/>
</dbReference>
<keyword evidence="1 3" id="KW-0853">WD repeat</keyword>
<dbReference type="GeneID" id="117361424"/>
<keyword evidence="2" id="KW-0677">Repeat</keyword>
<dbReference type="SMART" id="SM00320">
    <property type="entry name" value="WD40"/>
    <property type="match status" value="7"/>
</dbReference>
<dbReference type="InterPro" id="IPR019775">
    <property type="entry name" value="WD40_repeat_CS"/>
</dbReference>
<dbReference type="InterPro" id="IPR050995">
    <property type="entry name" value="WD-F-box_domain-protein"/>
</dbReference>
<dbReference type="GO" id="GO:1990716">
    <property type="term" value="C:axonemal central apparatus"/>
    <property type="evidence" value="ECO:0007669"/>
    <property type="project" value="TreeGrafter"/>
</dbReference>
<name>A0A6P8RIK4_GEOSA</name>
<feature type="coiled-coil region" evidence="4">
    <location>
        <begin position="127"/>
        <end position="189"/>
    </location>
</feature>
<keyword evidence="6" id="KW-1185">Reference proteome</keyword>
<dbReference type="FunCoup" id="A0A6P8RIK4">
    <property type="interactions" value="76"/>
</dbReference>
<evidence type="ECO:0000256" key="3">
    <source>
        <dbReference type="PROSITE-ProRule" id="PRU00221"/>
    </source>
</evidence>
<evidence type="ECO:0000313" key="7">
    <source>
        <dbReference type="RefSeq" id="XP_033802626.1"/>
    </source>
</evidence>